<reference evidence="18" key="1">
    <citation type="submission" date="2023-03" db="EMBL/GenBank/DDBJ databases">
        <title>Chitinimonas shenzhenensis gen. nov., sp. nov., a novel member of family Burkholderiaceae isolated from activated sludge collected in Shen Zhen, China.</title>
        <authorList>
            <person name="Wang X."/>
        </authorList>
    </citation>
    <scope>NUCLEOTIDE SEQUENCE</scope>
    <source>
        <strain evidence="18">DQS-5</strain>
    </source>
</reference>
<keyword evidence="10 13" id="KW-0472">Membrane</keyword>
<evidence type="ECO:0000256" key="4">
    <source>
        <dbReference type="ARBA" id="ARBA00022452"/>
    </source>
</evidence>
<name>A0ABT7E3I6_9NEIS</name>
<sequence length="697" mass="76833">MLPLTYPACRQARRAFALAPLALFCSLVFAADAPSSVEQIVISGSRVATPLRNTPAAVGRVSLTTLRGLKATFIGEALDQIPGVYMTDLGNEQHSMAIRMPISTNAYYVYLEDGVLIRPVGIFNHNALYEVNLGGNAAVEVVKGPASSLYGSNAVGGAVNFLTRAPASEADYQASLQLSDRGYRRLDVGLSATTGDWGWRGSAYHASSNGGDDDYNGFDKTGATLRLDYPLAGGKLSSVFSHNHLRTDMPGSLSPSSYLNRPGFSNQTFTWRQVDASRLSTSWTGSLNTGGESSVTLFLRDNDTRQLPSYLIFNTGPTSASGRQNDNHFHSVGLDLRQKQDVGNLRLIGGLTFDRSPNQYNEQNLAVVRDALSGKYTRYSVGSTRRDYEVILGNRAAYLQAEWQWQPTLRLVGGLRYDQIEYDYHNRLTPSTTTGAPSETRRFSRASPKVGLVWNLDSQLDGFINASQGFTPPEVSSLYGSLDTPNLQPAIYDNLELGMRGRATHWQWEASLYRLAGRDEQVSYSLAPGKSEPRNAGRTLHQGLELGLSWQVADALKLRASAAWSSHRYREYRLGNQLDYAGRSMPQAPEVMANLEMIWQPQENSRLSLEAQHMGPWWMDNANSIRYGGHTVWNLRASQQLGAWELWAKVKNLADRRYAESASSSFSGVGARSPESQDSYVAGAGRSFFLGLAYRFR</sequence>
<feature type="chain" id="PRO_5046233827" evidence="15">
    <location>
        <begin position="31"/>
        <end position="697"/>
    </location>
</feature>
<comment type="caution">
    <text evidence="18">The sequence shown here is derived from an EMBL/GenBank/DDBJ whole genome shotgun (WGS) entry which is preliminary data.</text>
</comment>
<evidence type="ECO:0000256" key="10">
    <source>
        <dbReference type="ARBA" id="ARBA00023136"/>
    </source>
</evidence>
<keyword evidence="6 13" id="KW-0812">Transmembrane</keyword>
<keyword evidence="4 13" id="KW-1134">Transmembrane beta strand</keyword>
<evidence type="ECO:0000256" key="2">
    <source>
        <dbReference type="ARBA" id="ARBA00009810"/>
    </source>
</evidence>
<accession>A0ABT7E3I6</accession>
<dbReference type="InterPro" id="IPR037066">
    <property type="entry name" value="Plug_dom_sf"/>
</dbReference>
<proteinExistence type="inferred from homology"/>
<dbReference type="CDD" id="cd01347">
    <property type="entry name" value="ligand_gated_channel"/>
    <property type="match status" value="1"/>
</dbReference>
<dbReference type="Proteomes" id="UP001172778">
    <property type="component" value="Unassembled WGS sequence"/>
</dbReference>
<dbReference type="Gene3D" id="2.40.170.20">
    <property type="entry name" value="TonB-dependent receptor, beta-barrel domain"/>
    <property type="match status" value="1"/>
</dbReference>
<dbReference type="EMBL" id="JARRAF010000026">
    <property type="protein sequence ID" value="MDK2125888.1"/>
    <property type="molecule type" value="Genomic_DNA"/>
</dbReference>
<evidence type="ECO:0000313" key="18">
    <source>
        <dbReference type="EMBL" id="MDK2125888.1"/>
    </source>
</evidence>
<evidence type="ECO:0000259" key="17">
    <source>
        <dbReference type="Pfam" id="PF07715"/>
    </source>
</evidence>
<dbReference type="PANTHER" id="PTHR32552">
    <property type="entry name" value="FERRICHROME IRON RECEPTOR-RELATED"/>
    <property type="match status" value="1"/>
</dbReference>
<feature type="domain" description="TonB-dependent receptor plug" evidence="17">
    <location>
        <begin position="51"/>
        <end position="158"/>
    </location>
</feature>
<evidence type="ECO:0000256" key="5">
    <source>
        <dbReference type="ARBA" id="ARBA00022496"/>
    </source>
</evidence>
<dbReference type="Pfam" id="PF07715">
    <property type="entry name" value="Plug"/>
    <property type="match status" value="1"/>
</dbReference>
<evidence type="ECO:0000256" key="15">
    <source>
        <dbReference type="SAM" id="SignalP"/>
    </source>
</evidence>
<dbReference type="PANTHER" id="PTHR32552:SF81">
    <property type="entry name" value="TONB-DEPENDENT OUTER MEMBRANE RECEPTOR"/>
    <property type="match status" value="1"/>
</dbReference>
<evidence type="ECO:0000256" key="3">
    <source>
        <dbReference type="ARBA" id="ARBA00022448"/>
    </source>
</evidence>
<dbReference type="PROSITE" id="PS52016">
    <property type="entry name" value="TONB_DEPENDENT_REC_3"/>
    <property type="match status" value="1"/>
</dbReference>
<evidence type="ECO:0000256" key="14">
    <source>
        <dbReference type="RuleBase" id="RU003357"/>
    </source>
</evidence>
<evidence type="ECO:0000256" key="12">
    <source>
        <dbReference type="ARBA" id="ARBA00023237"/>
    </source>
</evidence>
<feature type="signal peptide" evidence="15">
    <location>
        <begin position="1"/>
        <end position="30"/>
    </location>
</feature>
<dbReference type="InterPro" id="IPR039426">
    <property type="entry name" value="TonB-dep_rcpt-like"/>
</dbReference>
<organism evidence="18 19">
    <name type="scientific">Parachitinimonas caeni</name>
    <dbReference type="NCBI Taxonomy" id="3031301"/>
    <lineage>
        <taxon>Bacteria</taxon>
        <taxon>Pseudomonadati</taxon>
        <taxon>Pseudomonadota</taxon>
        <taxon>Betaproteobacteria</taxon>
        <taxon>Neisseriales</taxon>
        <taxon>Chitinibacteraceae</taxon>
        <taxon>Parachitinimonas</taxon>
    </lineage>
</organism>
<keyword evidence="3 13" id="KW-0813">Transport</keyword>
<protein>
    <submittedName>
        <fullName evidence="18">TonB-dependent receptor</fullName>
    </submittedName>
</protein>
<dbReference type="SUPFAM" id="SSF56935">
    <property type="entry name" value="Porins"/>
    <property type="match status" value="1"/>
</dbReference>
<dbReference type="InterPro" id="IPR000531">
    <property type="entry name" value="Beta-barrel_TonB"/>
</dbReference>
<comment type="subcellular location">
    <subcellularLocation>
        <location evidence="1 13">Cell outer membrane</location>
        <topology evidence="1 13">Multi-pass membrane protein</topology>
    </subcellularLocation>
</comment>
<comment type="similarity">
    <text evidence="2 13 14">Belongs to the TonB-dependent receptor family.</text>
</comment>
<keyword evidence="11 18" id="KW-0675">Receptor</keyword>
<dbReference type="RefSeq" id="WP_284102201.1">
    <property type="nucleotide sequence ID" value="NZ_JARRAF010000026.1"/>
</dbReference>
<dbReference type="InterPro" id="IPR036942">
    <property type="entry name" value="Beta-barrel_TonB_sf"/>
</dbReference>
<dbReference type="InterPro" id="IPR012910">
    <property type="entry name" value="Plug_dom"/>
</dbReference>
<evidence type="ECO:0000313" key="19">
    <source>
        <dbReference type="Proteomes" id="UP001172778"/>
    </source>
</evidence>
<feature type="domain" description="TonB-dependent receptor-like beta-barrel" evidence="16">
    <location>
        <begin position="216"/>
        <end position="653"/>
    </location>
</feature>
<keyword evidence="12 13" id="KW-0998">Cell outer membrane</keyword>
<keyword evidence="7" id="KW-0408">Iron</keyword>
<evidence type="ECO:0000259" key="16">
    <source>
        <dbReference type="Pfam" id="PF00593"/>
    </source>
</evidence>
<evidence type="ECO:0000256" key="11">
    <source>
        <dbReference type="ARBA" id="ARBA00023170"/>
    </source>
</evidence>
<evidence type="ECO:0000256" key="8">
    <source>
        <dbReference type="ARBA" id="ARBA00023065"/>
    </source>
</evidence>
<dbReference type="Pfam" id="PF00593">
    <property type="entry name" value="TonB_dep_Rec_b-barrel"/>
    <property type="match status" value="1"/>
</dbReference>
<dbReference type="Gene3D" id="2.170.130.10">
    <property type="entry name" value="TonB-dependent receptor, plug domain"/>
    <property type="match status" value="1"/>
</dbReference>
<gene>
    <name evidence="18" type="ORF">PZA18_17685</name>
</gene>
<keyword evidence="19" id="KW-1185">Reference proteome</keyword>
<keyword evidence="8" id="KW-0406">Ion transport</keyword>
<evidence type="ECO:0000256" key="6">
    <source>
        <dbReference type="ARBA" id="ARBA00022692"/>
    </source>
</evidence>
<keyword evidence="9 14" id="KW-0798">TonB box</keyword>
<evidence type="ECO:0000256" key="13">
    <source>
        <dbReference type="PROSITE-ProRule" id="PRU01360"/>
    </source>
</evidence>
<keyword evidence="15" id="KW-0732">Signal</keyword>
<evidence type="ECO:0000256" key="7">
    <source>
        <dbReference type="ARBA" id="ARBA00023004"/>
    </source>
</evidence>
<keyword evidence="5" id="KW-0410">Iron transport</keyword>
<evidence type="ECO:0000256" key="1">
    <source>
        <dbReference type="ARBA" id="ARBA00004571"/>
    </source>
</evidence>
<evidence type="ECO:0000256" key="9">
    <source>
        <dbReference type="ARBA" id="ARBA00023077"/>
    </source>
</evidence>